<proteinExistence type="inferred from homology"/>
<dbReference type="Proteomes" id="UP001549363">
    <property type="component" value="Unassembled WGS sequence"/>
</dbReference>
<dbReference type="PANTHER" id="PTHR35936">
    <property type="entry name" value="MEMBRANE-BOUND LYTIC MUREIN TRANSGLYCOSYLASE F"/>
    <property type="match status" value="1"/>
</dbReference>
<evidence type="ECO:0000313" key="10">
    <source>
        <dbReference type="EMBL" id="MET4561597.1"/>
    </source>
</evidence>
<reference evidence="10 11" key="1">
    <citation type="submission" date="2024-06" db="EMBL/GenBank/DDBJ databases">
        <title>Sorghum-associated microbial communities from plants grown in Nebraska, USA.</title>
        <authorList>
            <person name="Schachtman D."/>
        </authorList>
    </citation>
    <scope>NUCLEOTIDE SEQUENCE [LARGE SCALE GENOMIC DNA]</scope>
    <source>
        <strain evidence="10 11">736</strain>
    </source>
</reference>
<dbReference type="RefSeq" id="WP_107925260.1">
    <property type="nucleotide sequence ID" value="NZ_CP073713.1"/>
</dbReference>
<dbReference type="SMART" id="SM00062">
    <property type="entry name" value="PBPb"/>
    <property type="match status" value="1"/>
</dbReference>
<dbReference type="Pfam" id="PF00497">
    <property type="entry name" value="SBP_bac_3"/>
    <property type="match status" value="1"/>
</dbReference>
<dbReference type="InterPro" id="IPR018313">
    <property type="entry name" value="SBP_3_CS"/>
</dbReference>
<feature type="domain" description="Solute-binding protein family 3/N-terminal" evidence="8">
    <location>
        <begin position="45"/>
        <end position="264"/>
    </location>
</feature>
<keyword evidence="4" id="KW-0564">Palmitate</keyword>
<dbReference type="PROSITE" id="PS01039">
    <property type="entry name" value="SBP_BACTERIAL_3"/>
    <property type="match status" value="1"/>
</dbReference>
<keyword evidence="11" id="KW-1185">Reference proteome</keyword>
<keyword evidence="5" id="KW-0449">Lipoprotein</keyword>
<organism evidence="10 11">
    <name type="scientific">Lysinibacillus parviboronicapiens</name>
    <dbReference type="NCBI Taxonomy" id="436516"/>
    <lineage>
        <taxon>Bacteria</taxon>
        <taxon>Bacillati</taxon>
        <taxon>Bacillota</taxon>
        <taxon>Bacilli</taxon>
        <taxon>Bacillales</taxon>
        <taxon>Bacillaceae</taxon>
        <taxon>Lysinibacillus</taxon>
    </lineage>
</organism>
<comment type="caution">
    <text evidence="10">The sequence shown here is derived from an EMBL/GenBank/DDBJ whole genome shotgun (WGS) entry which is preliminary data.</text>
</comment>
<evidence type="ECO:0000256" key="5">
    <source>
        <dbReference type="ARBA" id="ARBA00023288"/>
    </source>
</evidence>
<name>A0ABV2PKZ3_9BACI</name>
<comment type="subcellular location">
    <subcellularLocation>
        <location evidence="1">Cell envelope</location>
    </subcellularLocation>
</comment>
<dbReference type="EMBL" id="JBEPSB010000012">
    <property type="protein sequence ID" value="MET4561597.1"/>
    <property type="molecule type" value="Genomic_DNA"/>
</dbReference>
<comment type="similarity">
    <text evidence="2 6">Belongs to the bacterial solute-binding protein 3 family.</text>
</comment>
<evidence type="ECO:0000313" key="11">
    <source>
        <dbReference type="Proteomes" id="UP001549363"/>
    </source>
</evidence>
<dbReference type="SMART" id="SM00079">
    <property type="entry name" value="PBPe"/>
    <property type="match status" value="1"/>
</dbReference>
<keyword evidence="3 7" id="KW-0732">Signal</keyword>
<feature type="signal peptide" evidence="7">
    <location>
        <begin position="1"/>
        <end position="20"/>
    </location>
</feature>
<gene>
    <name evidence="10" type="ORF">ABIA69_002765</name>
</gene>
<feature type="domain" description="Ionotropic glutamate receptor C-terminal" evidence="9">
    <location>
        <begin position="45"/>
        <end position="262"/>
    </location>
</feature>
<evidence type="ECO:0000256" key="3">
    <source>
        <dbReference type="ARBA" id="ARBA00022729"/>
    </source>
</evidence>
<evidence type="ECO:0000256" key="4">
    <source>
        <dbReference type="ARBA" id="ARBA00023139"/>
    </source>
</evidence>
<protein>
    <submittedName>
        <fullName evidence="10">Glutamine transport system substrate-binding protein</fullName>
    </submittedName>
</protein>
<evidence type="ECO:0000259" key="8">
    <source>
        <dbReference type="SMART" id="SM00062"/>
    </source>
</evidence>
<dbReference type="PANTHER" id="PTHR35936:SF17">
    <property type="entry name" value="ARGININE-BINDING EXTRACELLULAR PROTEIN ARTP"/>
    <property type="match status" value="1"/>
</dbReference>
<dbReference type="InterPro" id="IPR001638">
    <property type="entry name" value="Solute-binding_3/MltF_N"/>
</dbReference>
<dbReference type="PROSITE" id="PS51257">
    <property type="entry name" value="PROKAR_LIPOPROTEIN"/>
    <property type="match status" value="1"/>
</dbReference>
<evidence type="ECO:0000256" key="2">
    <source>
        <dbReference type="ARBA" id="ARBA00010333"/>
    </source>
</evidence>
<dbReference type="CDD" id="cd13624">
    <property type="entry name" value="PBP2_Arg_Lys_His"/>
    <property type="match status" value="1"/>
</dbReference>
<dbReference type="Gene3D" id="3.40.190.10">
    <property type="entry name" value="Periplasmic binding protein-like II"/>
    <property type="match status" value="2"/>
</dbReference>
<evidence type="ECO:0000259" key="9">
    <source>
        <dbReference type="SMART" id="SM00079"/>
    </source>
</evidence>
<dbReference type="SUPFAM" id="SSF53850">
    <property type="entry name" value="Periplasmic binding protein-like II"/>
    <property type="match status" value="1"/>
</dbReference>
<dbReference type="InterPro" id="IPR001320">
    <property type="entry name" value="Iontro_rcpt_C"/>
</dbReference>
<feature type="chain" id="PRO_5045217402" evidence="7">
    <location>
        <begin position="21"/>
        <end position="266"/>
    </location>
</feature>
<accession>A0ABV2PKZ3</accession>
<evidence type="ECO:0000256" key="1">
    <source>
        <dbReference type="ARBA" id="ARBA00004196"/>
    </source>
</evidence>
<sequence length="266" mass="29502">MKKRIWTLLMIVAAFSLVLAGCGTKENTSSSDGGTSEDNGAKKQVYKVGTEATFAPFESVDDKGNIVGIDVDVLQAIADEMDFEVEWNNIGWEPVFQTIKNSETDIGASGITINEERKESFDFTEPYYESQLLIVVKEDSKIKSLADLKDKKISVQINATGHMAAKKLQGEASTNIMAFENQPVAIQEMLNGNVDATIGDNAVIYEYMEANPKAKLKVIKDDAFEKEYYGFMVRKGNEELLKILNEGLQKIKDNGKLKEITGTDFK</sequence>
<evidence type="ECO:0000256" key="7">
    <source>
        <dbReference type="SAM" id="SignalP"/>
    </source>
</evidence>
<evidence type="ECO:0000256" key="6">
    <source>
        <dbReference type="RuleBase" id="RU003744"/>
    </source>
</evidence>